<feature type="chain" id="PRO_5005554035" evidence="1">
    <location>
        <begin position="19"/>
        <end position="103"/>
    </location>
</feature>
<accession>A0A0L1JL53</accession>
<name>A0A0L1JL53_9RHOB</name>
<dbReference type="AlphaFoldDB" id="A0A0L1JL53"/>
<proteinExistence type="predicted"/>
<dbReference type="RefSeq" id="WP_050532283.1">
    <property type="nucleotide sequence ID" value="NZ_AQQZ01000009.1"/>
</dbReference>
<organism evidence="2 3">
    <name type="scientific">Pseudaestuariivita atlantica</name>
    <dbReference type="NCBI Taxonomy" id="1317121"/>
    <lineage>
        <taxon>Bacteria</taxon>
        <taxon>Pseudomonadati</taxon>
        <taxon>Pseudomonadota</taxon>
        <taxon>Alphaproteobacteria</taxon>
        <taxon>Rhodobacterales</taxon>
        <taxon>Paracoccaceae</taxon>
        <taxon>Pseudaestuariivita</taxon>
    </lineage>
</organism>
<keyword evidence="1" id="KW-0732">Signal</keyword>
<reference evidence="2 3" key="1">
    <citation type="journal article" date="2015" name="Int. J. Syst. Evol. Microbiol.">
        <title>Aestuariivita atlantica sp. nov., isolated from deep sea sediment of the Atlantic Ocean.</title>
        <authorList>
            <person name="Li G."/>
            <person name="Lai Q."/>
            <person name="Du Y."/>
            <person name="Liu X."/>
            <person name="Sun F."/>
            <person name="Shao Z."/>
        </authorList>
    </citation>
    <scope>NUCLEOTIDE SEQUENCE [LARGE SCALE GENOMIC DNA]</scope>
    <source>
        <strain evidence="2 3">22II-S11-z3</strain>
    </source>
</reference>
<dbReference type="STRING" id="1317121.ATO11_17915"/>
<gene>
    <name evidence="2" type="ORF">ATO11_17915</name>
</gene>
<sequence length="103" mass="10586">MIRGVASALILAGLPAMAETVRTGTYLLDADRRAVTLRGNASGQARRAEQVIVSVRRLDGAPVTAGIAGIAARLACGAATPLVSFPVDAPEGTKAMEFLCPPR</sequence>
<dbReference type="Proteomes" id="UP000036938">
    <property type="component" value="Unassembled WGS sequence"/>
</dbReference>
<feature type="signal peptide" evidence="1">
    <location>
        <begin position="1"/>
        <end position="18"/>
    </location>
</feature>
<evidence type="ECO:0000256" key="1">
    <source>
        <dbReference type="SAM" id="SignalP"/>
    </source>
</evidence>
<evidence type="ECO:0000313" key="2">
    <source>
        <dbReference type="EMBL" id="KNG92481.1"/>
    </source>
</evidence>
<keyword evidence="3" id="KW-1185">Reference proteome</keyword>
<protein>
    <submittedName>
        <fullName evidence="2">Uncharacterized protein</fullName>
    </submittedName>
</protein>
<comment type="caution">
    <text evidence="2">The sequence shown here is derived from an EMBL/GenBank/DDBJ whole genome shotgun (WGS) entry which is preliminary data.</text>
</comment>
<evidence type="ECO:0000313" key="3">
    <source>
        <dbReference type="Proteomes" id="UP000036938"/>
    </source>
</evidence>
<dbReference type="EMBL" id="AQQZ01000009">
    <property type="protein sequence ID" value="KNG92481.1"/>
    <property type="molecule type" value="Genomic_DNA"/>
</dbReference>